<dbReference type="PANTHER" id="PTHR47481">
    <property type="match status" value="1"/>
</dbReference>
<dbReference type="EMBL" id="JAIQCV010000009">
    <property type="protein sequence ID" value="KAH1064719.1"/>
    <property type="molecule type" value="Genomic_DNA"/>
</dbReference>
<dbReference type="OrthoDB" id="1749397at2759"/>
<dbReference type="AlphaFoldDB" id="A0A9D3ZU12"/>
<reference evidence="1 2" key="1">
    <citation type="journal article" date="2021" name="Plant Biotechnol. J.">
        <title>Multi-omics assisted identification of the key and species-specific regulatory components of drought-tolerant mechanisms in Gossypium stocksii.</title>
        <authorList>
            <person name="Yu D."/>
            <person name="Ke L."/>
            <person name="Zhang D."/>
            <person name="Wu Y."/>
            <person name="Sun Y."/>
            <person name="Mei J."/>
            <person name="Sun J."/>
            <person name="Sun Y."/>
        </authorList>
    </citation>
    <scope>NUCLEOTIDE SEQUENCE [LARGE SCALE GENOMIC DNA]</scope>
    <source>
        <strain evidence="2">cv. E1</strain>
        <tissue evidence="1">Leaf</tissue>
    </source>
</reference>
<dbReference type="PANTHER" id="PTHR47481:SF10">
    <property type="entry name" value="COPIA-LIKE POLYPROTEIN_RETROTRANSPOSON"/>
    <property type="match status" value="1"/>
</dbReference>
<sequence>MRHTLYSLKKVNLSIKEYVYKVQNLSDNLTIGGSFVFKQEQVSVILAGLSIEFESIQVFASAAPVSLDLLTEMLLDCKARQLALLIEGLCQANLAFHQYASDNSSKQLAESNRYSQEHR</sequence>
<proteinExistence type="predicted"/>
<dbReference type="Proteomes" id="UP000828251">
    <property type="component" value="Unassembled WGS sequence"/>
</dbReference>
<evidence type="ECO:0000313" key="2">
    <source>
        <dbReference type="Proteomes" id="UP000828251"/>
    </source>
</evidence>
<organism evidence="1 2">
    <name type="scientific">Gossypium stocksii</name>
    <dbReference type="NCBI Taxonomy" id="47602"/>
    <lineage>
        <taxon>Eukaryota</taxon>
        <taxon>Viridiplantae</taxon>
        <taxon>Streptophyta</taxon>
        <taxon>Embryophyta</taxon>
        <taxon>Tracheophyta</taxon>
        <taxon>Spermatophyta</taxon>
        <taxon>Magnoliopsida</taxon>
        <taxon>eudicotyledons</taxon>
        <taxon>Gunneridae</taxon>
        <taxon>Pentapetalae</taxon>
        <taxon>rosids</taxon>
        <taxon>malvids</taxon>
        <taxon>Malvales</taxon>
        <taxon>Malvaceae</taxon>
        <taxon>Malvoideae</taxon>
        <taxon>Gossypium</taxon>
    </lineage>
</organism>
<protein>
    <submittedName>
        <fullName evidence="1">Uncharacterized protein</fullName>
    </submittedName>
</protein>
<accession>A0A9D3ZU12</accession>
<keyword evidence="2" id="KW-1185">Reference proteome</keyword>
<comment type="caution">
    <text evidence="1">The sequence shown here is derived from an EMBL/GenBank/DDBJ whole genome shotgun (WGS) entry which is preliminary data.</text>
</comment>
<name>A0A9D3ZU12_9ROSI</name>
<gene>
    <name evidence="1" type="ORF">J1N35_029706</name>
</gene>
<evidence type="ECO:0000313" key="1">
    <source>
        <dbReference type="EMBL" id="KAH1064719.1"/>
    </source>
</evidence>